<feature type="active site" description="Nucleophile" evidence="4">
    <location>
        <position position="13"/>
    </location>
</feature>
<dbReference type="InterPro" id="IPR017867">
    <property type="entry name" value="Tyr_phospatase_low_mol_wt"/>
</dbReference>
<keyword evidence="3" id="KW-0904">Protein phosphatase</keyword>
<evidence type="ECO:0000259" key="5">
    <source>
        <dbReference type="SMART" id="SM00226"/>
    </source>
</evidence>
<feature type="active site" description="Nucleophile" evidence="4">
    <location>
        <position position="7"/>
    </location>
</feature>
<dbReference type="Gene3D" id="3.40.50.2300">
    <property type="match status" value="1"/>
</dbReference>
<dbReference type="InterPro" id="IPR023485">
    <property type="entry name" value="Ptyr_pPase"/>
</dbReference>
<accession>A0A7Y0ES79</accession>
<organism evidence="6 7">
    <name type="scientific">Bifidobacterium erythrocebi</name>
    <dbReference type="NCBI Taxonomy" id="2675325"/>
    <lineage>
        <taxon>Bacteria</taxon>
        <taxon>Bacillati</taxon>
        <taxon>Actinomycetota</taxon>
        <taxon>Actinomycetes</taxon>
        <taxon>Bifidobacteriales</taxon>
        <taxon>Bifidobacteriaceae</taxon>
        <taxon>Bifidobacterium</taxon>
    </lineage>
</organism>
<dbReference type="PANTHER" id="PTHR11717">
    <property type="entry name" value="LOW MOLECULAR WEIGHT PROTEIN TYROSINE PHOSPHATASE"/>
    <property type="match status" value="1"/>
</dbReference>
<dbReference type="InterPro" id="IPR036196">
    <property type="entry name" value="Ptyr_pPase_sf"/>
</dbReference>
<dbReference type="InterPro" id="IPR050438">
    <property type="entry name" value="LMW_PTPase"/>
</dbReference>
<reference evidence="6 7" key="1">
    <citation type="submission" date="2020-02" db="EMBL/GenBank/DDBJ databases">
        <title>Characterization of phylogenetic diversity of novel bifidobacterial species isolated in Czech ZOOs.</title>
        <authorList>
            <person name="Lugli G.A."/>
            <person name="Vera N.B."/>
            <person name="Ventura M."/>
        </authorList>
    </citation>
    <scope>NUCLEOTIDE SEQUENCE [LARGE SCALE GENOMIC DNA]</scope>
    <source>
        <strain evidence="6 7">DSM 109960</strain>
    </source>
</reference>
<keyword evidence="2" id="KW-0378">Hydrolase</keyword>
<comment type="caution">
    <text evidence="6">The sequence shown here is derived from an EMBL/GenBank/DDBJ whole genome shotgun (WGS) entry which is preliminary data.</text>
</comment>
<evidence type="ECO:0000313" key="6">
    <source>
        <dbReference type="EMBL" id="NMM95467.1"/>
    </source>
</evidence>
<dbReference type="RefSeq" id="WP_169078418.1">
    <property type="nucleotide sequence ID" value="NZ_JAAIIF010000003.1"/>
</dbReference>
<evidence type="ECO:0000256" key="4">
    <source>
        <dbReference type="PIRSR" id="PIRSR617867-1"/>
    </source>
</evidence>
<sequence>MLILFVCTGNICRSPMGELLMAKYLSGTTIQVASAGTRGLTRHEMDRYSARLMRSVDIEPSGFRSRRLTKAMAEEADLILCFEKNQRKDIVTLAPNAVRYTFLVDDFANMCQYCAQQGMIQGLTVQERLESVIKASTIIRPMLPKTKDIEDPLGKPFGAFVKVANELNHDLCTMLNALKKRHQVDSAPVRRQIVQPGTVYAA</sequence>
<evidence type="ECO:0000313" key="7">
    <source>
        <dbReference type="Proteomes" id="UP000529710"/>
    </source>
</evidence>
<name>A0A7Y0ES79_9BIFI</name>
<dbReference type="PANTHER" id="PTHR11717:SF31">
    <property type="entry name" value="LOW MOLECULAR WEIGHT PROTEIN-TYROSINE-PHOSPHATASE ETP-RELATED"/>
    <property type="match status" value="1"/>
</dbReference>
<dbReference type="PRINTS" id="PR00719">
    <property type="entry name" value="LMWPTPASE"/>
</dbReference>
<dbReference type="GO" id="GO:0004725">
    <property type="term" value="F:protein tyrosine phosphatase activity"/>
    <property type="evidence" value="ECO:0007669"/>
    <property type="project" value="InterPro"/>
</dbReference>
<protein>
    <submittedName>
        <fullName evidence="6">Protein-tyrosine-phosphatase</fullName>
    </submittedName>
</protein>
<dbReference type="Proteomes" id="UP000529710">
    <property type="component" value="Unassembled WGS sequence"/>
</dbReference>
<proteinExistence type="inferred from homology"/>
<evidence type="ECO:0000256" key="2">
    <source>
        <dbReference type="ARBA" id="ARBA00022801"/>
    </source>
</evidence>
<evidence type="ECO:0000256" key="1">
    <source>
        <dbReference type="ARBA" id="ARBA00011063"/>
    </source>
</evidence>
<dbReference type="AlphaFoldDB" id="A0A7Y0ES79"/>
<dbReference type="SMART" id="SM00226">
    <property type="entry name" value="LMWPc"/>
    <property type="match status" value="1"/>
</dbReference>
<dbReference type="EMBL" id="JAAIIF010000003">
    <property type="protein sequence ID" value="NMM95467.1"/>
    <property type="molecule type" value="Genomic_DNA"/>
</dbReference>
<gene>
    <name evidence="6" type="ORF">G1C98_0203</name>
</gene>
<dbReference type="Pfam" id="PF01451">
    <property type="entry name" value="LMWPc"/>
    <property type="match status" value="1"/>
</dbReference>
<comment type="similarity">
    <text evidence="1">Belongs to the low molecular weight phosphotyrosine protein phosphatase family.</text>
</comment>
<evidence type="ECO:0000256" key="3">
    <source>
        <dbReference type="ARBA" id="ARBA00022912"/>
    </source>
</evidence>
<keyword evidence="7" id="KW-1185">Reference proteome</keyword>
<feature type="domain" description="Phosphotyrosine protein phosphatase I" evidence="5">
    <location>
        <begin position="1"/>
        <end position="130"/>
    </location>
</feature>
<dbReference type="SUPFAM" id="SSF52788">
    <property type="entry name" value="Phosphotyrosine protein phosphatases I"/>
    <property type="match status" value="1"/>
</dbReference>